<gene>
    <name evidence="2" type="ORF">AAF712_006282</name>
</gene>
<feature type="region of interest" description="Disordered" evidence="1">
    <location>
        <begin position="41"/>
        <end position="70"/>
    </location>
</feature>
<accession>A0ABR2ZZW1</accession>
<dbReference type="EMBL" id="JBBXMP010000033">
    <property type="protein sequence ID" value="KAL0066679.1"/>
    <property type="molecule type" value="Genomic_DNA"/>
</dbReference>
<feature type="compositionally biased region" description="Basic and acidic residues" evidence="1">
    <location>
        <begin position="195"/>
        <end position="208"/>
    </location>
</feature>
<name>A0ABR2ZZW1_9AGAR</name>
<protein>
    <submittedName>
        <fullName evidence="2">Uncharacterized protein</fullName>
    </submittedName>
</protein>
<dbReference type="Proteomes" id="UP001437256">
    <property type="component" value="Unassembled WGS sequence"/>
</dbReference>
<keyword evidence="3" id="KW-1185">Reference proteome</keyword>
<feature type="region of interest" description="Disordered" evidence="1">
    <location>
        <begin position="194"/>
        <end position="261"/>
    </location>
</feature>
<comment type="caution">
    <text evidence="2">The sequence shown here is derived from an EMBL/GenBank/DDBJ whole genome shotgun (WGS) entry which is preliminary data.</text>
</comment>
<organism evidence="2 3">
    <name type="scientific">Marasmius tenuissimus</name>
    <dbReference type="NCBI Taxonomy" id="585030"/>
    <lineage>
        <taxon>Eukaryota</taxon>
        <taxon>Fungi</taxon>
        <taxon>Dikarya</taxon>
        <taxon>Basidiomycota</taxon>
        <taxon>Agaricomycotina</taxon>
        <taxon>Agaricomycetes</taxon>
        <taxon>Agaricomycetidae</taxon>
        <taxon>Agaricales</taxon>
        <taxon>Marasmiineae</taxon>
        <taxon>Marasmiaceae</taxon>
        <taxon>Marasmius</taxon>
    </lineage>
</organism>
<proteinExistence type="predicted"/>
<evidence type="ECO:0000313" key="3">
    <source>
        <dbReference type="Proteomes" id="UP001437256"/>
    </source>
</evidence>
<evidence type="ECO:0000313" key="2">
    <source>
        <dbReference type="EMBL" id="KAL0066679.1"/>
    </source>
</evidence>
<feature type="compositionally biased region" description="Basic and acidic residues" evidence="1">
    <location>
        <begin position="223"/>
        <end position="244"/>
    </location>
</feature>
<reference evidence="2 3" key="1">
    <citation type="submission" date="2024-05" db="EMBL/GenBank/DDBJ databases">
        <title>A draft genome resource for the thread blight pathogen Marasmius tenuissimus strain MS-2.</title>
        <authorList>
            <person name="Yulfo-Soto G.E."/>
            <person name="Baruah I.K."/>
            <person name="Amoako-Attah I."/>
            <person name="Bukari Y."/>
            <person name="Meinhardt L.W."/>
            <person name="Bailey B.A."/>
            <person name="Cohen S.P."/>
        </authorList>
    </citation>
    <scope>NUCLEOTIDE SEQUENCE [LARGE SCALE GENOMIC DNA]</scope>
    <source>
        <strain evidence="2 3">MS-2</strain>
    </source>
</reference>
<sequence length="261" mass="29065">MTSPATLPHEPITIAEPSHASIVEVNSSTQTGHLVRDVTVATHDDSAVTEDTQSTPTPRHRRSKSTEHLPPRHVRFRKLLRELEQDTQQLFDDNDTAITLTLTEDHSLSSDLPTTDVSVTQVESVDTELPHQKRLYGAEHLPARFERSWVTFRDQDQECGHVTLVVPDADTPATGTPLGARTLNEFSNGVLLKRKRDDIEDAQKEQPTKRGRGRPRKVPAVGGEEKAKVMVEKGRKRKDSENVKPSRSSARLQAAANRATQ</sequence>
<evidence type="ECO:0000256" key="1">
    <source>
        <dbReference type="SAM" id="MobiDB-lite"/>
    </source>
</evidence>